<dbReference type="EMBL" id="BPFB01000026">
    <property type="protein sequence ID" value="GIU48060.1"/>
    <property type="molecule type" value="Genomic_DNA"/>
</dbReference>
<dbReference type="Pfam" id="PF22098">
    <property type="entry name" value="DUF6942"/>
    <property type="match status" value="1"/>
</dbReference>
<protein>
    <submittedName>
        <fullName evidence="1">Uncharacterized protein</fullName>
    </submittedName>
</protein>
<accession>A0ABQ4PJY3</accession>
<evidence type="ECO:0000313" key="2">
    <source>
        <dbReference type="Proteomes" id="UP000761574"/>
    </source>
</evidence>
<comment type="caution">
    <text evidence="1">The sequence shown here is derived from an EMBL/GenBank/DDBJ whole genome shotgun (WGS) entry which is preliminary data.</text>
</comment>
<keyword evidence="2" id="KW-1185">Reference proteome</keyword>
<gene>
    <name evidence="1" type="ORF">TUM4630_23540</name>
</gene>
<dbReference type="InterPro" id="IPR054222">
    <property type="entry name" value="DUF6942"/>
</dbReference>
<name>A0ABQ4PJY3_9GAMM</name>
<sequence length="149" mass="17261">MNNHILSVGPHGAANCFYLPTAPMLPHAWQYNGPDAIAQLIELNGNHWRKILVIMAKITAPDDWRDYMSRLLTQDNRIVFGATEIQSEAQRHFVCGQQSARNLDLPILDQNQTFKPIHHDKHLIYLLPYLDYRQCPNRTIADLRDELMM</sequence>
<dbReference type="Proteomes" id="UP000761574">
    <property type="component" value="Unassembled WGS sequence"/>
</dbReference>
<evidence type="ECO:0000313" key="1">
    <source>
        <dbReference type="EMBL" id="GIU48060.1"/>
    </source>
</evidence>
<organism evidence="1 2">
    <name type="scientific">Shewanella algidipiscicola</name>
    <dbReference type="NCBI Taxonomy" id="614070"/>
    <lineage>
        <taxon>Bacteria</taxon>
        <taxon>Pseudomonadati</taxon>
        <taxon>Pseudomonadota</taxon>
        <taxon>Gammaproteobacteria</taxon>
        <taxon>Alteromonadales</taxon>
        <taxon>Shewanellaceae</taxon>
        <taxon>Shewanella</taxon>
    </lineage>
</organism>
<proteinExistence type="predicted"/>
<dbReference type="RefSeq" id="WP_119978994.1">
    <property type="nucleotide sequence ID" value="NZ_BPFB01000026.1"/>
</dbReference>
<reference evidence="1 2" key="1">
    <citation type="submission" date="2021-05" db="EMBL/GenBank/DDBJ databases">
        <title>Molecular characterization for Shewanella algae harboring chromosomal blaOXA-55-like strains isolated from clinical and environment sample.</title>
        <authorList>
            <person name="Ohama Y."/>
            <person name="Aoki K."/>
            <person name="Harada S."/>
            <person name="Moriya K."/>
            <person name="Ishii Y."/>
            <person name="Tateda K."/>
        </authorList>
    </citation>
    <scope>NUCLEOTIDE SEQUENCE [LARGE SCALE GENOMIC DNA]</scope>
    <source>
        <strain evidence="1 2">LMG 23746</strain>
    </source>
</reference>